<dbReference type="PANTHER" id="PTHR42697">
    <property type="entry name" value="ENDONUCLEASE 8"/>
    <property type="match status" value="1"/>
</dbReference>
<keyword evidence="18" id="KW-1185">Reference proteome</keyword>
<dbReference type="Pfam" id="PF06831">
    <property type="entry name" value="H2TH"/>
    <property type="match status" value="1"/>
</dbReference>
<dbReference type="PANTHER" id="PTHR42697:SF1">
    <property type="entry name" value="ENDONUCLEASE 8"/>
    <property type="match status" value="1"/>
</dbReference>
<dbReference type="InterPro" id="IPR000214">
    <property type="entry name" value="Znf_DNA_glyclase/AP_lyase"/>
</dbReference>
<feature type="domain" description="Formamidopyrimidine-DNA glycosylase catalytic" evidence="16">
    <location>
        <begin position="2"/>
        <end position="82"/>
    </location>
</feature>
<dbReference type="SMART" id="SM00898">
    <property type="entry name" value="Fapy_DNA_glyco"/>
    <property type="match status" value="1"/>
</dbReference>
<dbReference type="CDD" id="cd08971">
    <property type="entry name" value="AcNei2_N"/>
    <property type="match status" value="1"/>
</dbReference>
<dbReference type="Proteomes" id="UP000252770">
    <property type="component" value="Unassembled WGS sequence"/>
</dbReference>
<dbReference type="EMBL" id="QOUI01000004">
    <property type="protein sequence ID" value="RCK70002.1"/>
    <property type="molecule type" value="Genomic_DNA"/>
</dbReference>
<keyword evidence="8" id="KW-0862">Zinc</keyword>
<evidence type="ECO:0000256" key="10">
    <source>
        <dbReference type="ARBA" id="ARBA00023204"/>
    </source>
</evidence>
<accession>A0A367YYA9</accession>
<evidence type="ECO:0000256" key="8">
    <source>
        <dbReference type="ARBA" id="ARBA00022833"/>
    </source>
</evidence>
<dbReference type="PROSITE" id="PS51066">
    <property type="entry name" value="ZF_FPG_2"/>
    <property type="match status" value="1"/>
</dbReference>
<comment type="cofactor">
    <cofactor evidence="1">
        <name>Zn(2+)</name>
        <dbReference type="ChEBI" id="CHEBI:29105"/>
    </cofactor>
</comment>
<evidence type="ECO:0000256" key="12">
    <source>
        <dbReference type="ARBA" id="ARBA00023268"/>
    </source>
</evidence>
<evidence type="ECO:0000313" key="17">
    <source>
        <dbReference type="EMBL" id="RCK70002.1"/>
    </source>
</evidence>
<keyword evidence="9" id="KW-0238">DNA-binding</keyword>
<dbReference type="AlphaFoldDB" id="A0A367YYA9"/>
<dbReference type="InterPro" id="IPR015886">
    <property type="entry name" value="H2TH_FPG"/>
</dbReference>
<keyword evidence="12" id="KW-0511">Multifunctional enzyme</keyword>
<evidence type="ECO:0000256" key="1">
    <source>
        <dbReference type="ARBA" id="ARBA00001947"/>
    </source>
</evidence>
<dbReference type="InterPro" id="IPR012319">
    <property type="entry name" value="FPG_cat"/>
</dbReference>
<dbReference type="EC" id="4.2.99.18" evidence="3"/>
<dbReference type="SUPFAM" id="SSF81624">
    <property type="entry name" value="N-terminal domain of MutM-like DNA repair proteins"/>
    <property type="match status" value="1"/>
</dbReference>
<keyword evidence="7" id="KW-0378">Hydrolase</keyword>
<evidence type="ECO:0000256" key="9">
    <source>
        <dbReference type="ARBA" id="ARBA00023125"/>
    </source>
</evidence>
<organism evidence="17 18">
    <name type="scientific">Desertihabitans brevis</name>
    <dbReference type="NCBI Taxonomy" id="2268447"/>
    <lineage>
        <taxon>Bacteria</taxon>
        <taxon>Bacillati</taxon>
        <taxon>Actinomycetota</taxon>
        <taxon>Actinomycetes</taxon>
        <taxon>Propionibacteriales</taxon>
        <taxon>Propionibacteriaceae</taxon>
        <taxon>Desertihabitans</taxon>
    </lineage>
</organism>
<gene>
    <name evidence="17" type="ORF">DT076_08310</name>
</gene>
<keyword evidence="6 14" id="KW-0863">Zinc-finger</keyword>
<evidence type="ECO:0000256" key="11">
    <source>
        <dbReference type="ARBA" id="ARBA00023239"/>
    </source>
</evidence>
<evidence type="ECO:0000256" key="3">
    <source>
        <dbReference type="ARBA" id="ARBA00012720"/>
    </source>
</evidence>
<dbReference type="InterPro" id="IPR010663">
    <property type="entry name" value="Znf_FPG/IleRS"/>
</dbReference>
<protein>
    <recommendedName>
        <fullName evidence="3">DNA-(apurinic or apyrimidinic site) lyase</fullName>
        <ecNumber evidence="3">4.2.99.18</ecNumber>
    </recommendedName>
</protein>
<keyword evidence="13" id="KW-0326">Glycosidase</keyword>
<dbReference type="GO" id="GO:0008270">
    <property type="term" value="F:zinc ion binding"/>
    <property type="evidence" value="ECO:0007669"/>
    <property type="project" value="UniProtKB-KW"/>
</dbReference>
<dbReference type="InterPro" id="IPR010979">
    <property type="entry name" value="Ribosomal_uS13-like_H2TH"/>
</dbReference>
<dbReference type="Pfam" id="PF06827">
    <property type="entry name" value="zf-FPG_IleRS"/>
    <property type="match status" value="1"/>
</dbReference>
<dbReference type="RefSeq" id="WP_114126188.1">
    <property type="nucleotide sequence ID" value="NZ_QOUI01000004.1"/>
</dbReference>
<evidence type="ECO:0000313" key="18">
    <source>
        <dbReference type="Proteomes" id="UP000252770"/>
    </source>
</evidence>
<dbReference type="GO" id="GO:0140078">
    <property type="term" value="F:class I DNA-(apurinic or apyrimidinic site) endonuclease activity"/>
    <property type="evidence" value="ECO:0007669"/>
    <property type="project" value="UniProtKB-EC"/>
</dbReference>
<dbReference type="SUPFAM" id="SSF57716">
    <property type="entry name" value="Glucocorticoid receptor-like (DNA-binding domain)"/>
    <property type="match status" value="1"/>
</dbReference>
<sequence>MPEGDTVWLACLRLDAALRGRRLTRAELRVPQLAAADLVGVTCTGVVARGKHQLTRFDNGFTLHTHLRMEGGWRIRRAGERLPGPADQIRIILASAEHTCVGLRIPVVELIRTDAEHEVVGHLGPDLLDPGFDAEEALRRLRHHPGRTIGEALLDQRNLAGIGTLYRAETLFLSGLHPRTPVGDVPDLPAVVRRARALLEANKLQHDQVTTGLRRRGEEHWVFERPGKPCRRCGTLIATEEFGPPGQERRSYWCPRCQPAPS</sequence>
<keyword evidence="5" id="KW-0227">DNA damage</keyword>
<dbReference type="InterPro" id="IPR035937">
    <property type="entry name" value="FPG_N"/>
</dbReference>
<dbReference type="SUPFAM" id="SSF46946">
    <property type="entry name" value="S13-like H2TH domain"/>
    <property type="match status" value="1"/>
</dbReference>
<evidence type="ECO:0000256" key="7">
    <source>
        <dbReference type="ARBA" id="ARBA00022801"/>
    </source>
</evidence>
<dbReference type="GO" id="GO:0000703">
    <property type="term" value="F:oxidized pyrimidine nucleobase lesion DNA N-glycosylase activity"/>
    <property type="evidence" value="ECO:0007669"/>
    <property type="project" value="TreeGrafter"/>
</dbReference>
<evidence type="ECO:0000259" key="16">
    <source>
        <dbReference type="PROSITE" id="PS51068"/>
    </source>
</evidence>
<keyword evidence="4" id="KW-0479">Metal-binding</keyword>
<dbReference type="SMART" id="SM01232">
    <property type="entry name" value="H2TH"/>
    <property type="match status" value="1"/>
</dbReference>
<comment type="caution">
    <text evidence="17">The sequence shown here is derived from an EMBL/GenBank/DDBJ whole genome shotgun (WGS) entry which is preliminary data.</text>
</comment>
<dbReference type="Gene3D" id="3.20.190.10">
    <property type="entry name" value="MutM-like, N-terminal"/>
    <property type="match status" value="1"/>
</dbReference>
<evidence type="ECO:0000256" key="5">
    <source>
        <dbReference type="ARBA" id="ARBA00022763"/>
    </source>
</evidence>
<evidence type="ECO:0000256" key="14">
    <source>
        <dbReference type="PROSITE-ProRule" id="PRU00391"/>
    </source>
</evidence>
<evidence type="ECO:0000256" key="2">
    <source>
        <dbReference type="ARBA" id="ARBA00009409"/>
    </source>
</evidence>
<feature type="domain" description="FPG-type" evidence="15">
    <location>
        <begin position="221"/>
        <end position="259"/>
    </location>
</feature>
<evidence type="ECO:0000256" key="6">
    <source>
        <dbReference type="ARBA" id="ARBA00022771"/>
    </source>
</evidence>
<dbReference type="InterPro" id="IPR044090">
    <property type="entry name" value="Nei2_N"/>
</dbReference>
<reference evidence="17 18" key="1">
    <citation type="submission" date="2018-07" db="EMBL/GenBank/DDBJ databases">
        <title>Desertimonas flava gen. nov. sp. nov.</title>
        <authorList>
            <person name="Liu S."/>
        </authorList>
    </citation>
    <scope>NUCLEOTIDE SEQUENCE [LARGE SCALE GENOMIC DNA]</scope>
    <source>
        <strain evidence="17 18">16Sb5-5</strain>
    </source>
</reference>
<evidence type="ECO:0000256" key="4">
    <source>
        <dbReference type="ARBA" id="ARBA00022723"/>
    </source>
</evidence>
<dbReference type="GO" id="GO:0006284">
    <property type="term" value="P:base-excision repair"/>
    <property type="evidence" value="ECO:0007669"/>
    <property type="project" value="InterPro"/>
</dbReference>
<keyword evidence="11" id="KW-0456">Lyase</keyword>
<dbReference type="Gene3D" id="1.10.8.50">
    <property type="match status" value="1"/>
</dbReference>
<comment type="similarity">
    <text evidence="2">Belongs to the FPG family.</text>
</comment>
<proteinExistence type="inferred from homology"/>
<keyword evidence="10" id="KW-0234">DNA repair</keyword>
<dbReference type="PROSITE" id="PS51068">
    <property type="entry name" value="FPG_CAT"/>
    <property type="match status" value="1"/>
</dbReference>
<name>A0A367YYA9_9ACTN</name>
<evidence type="ECO:0000256" key="13">
    <source>
        <dbReference type="ARBA" id="ARBA00023295"/>
    </source>
</evidence>
<dbReference type="GO" id="GO:0003684">
    <property type="term" value="F:damaged DNA binding"/>
    <property type="evidence" value="ECO:0007669"/>
    <property type="project" value="InterPro"/>
</dbReference>
<evidence type="ECO:0000259" key="15">
    <source>
        <dbReference type="PROSITE" id="PS51066"/>
    </source>
</evidence>
<dbReference type="Pfam" id="PF01149">
    <property type="entry name" value="Fapy_DNA_glyco"/>
    <property type="match status" value="1"/>
</dbReference>